<evidence type="ECO:0000259" key="6">
    <source>
        <dbReference type="PROSITE" id="PS51000"/>
    </source>
</evidence>
<dbReference type="SMART" id="SM01134">
    <property type="entry name" value="DeoRC"/>
    <property type="match status" value="1"/>
</dbReference>
<dbReference type="EMBL" id="CP011312">
    <property type="protein sequence ID" value="AKE41395.1"/>
    <property type="molecule type" value="Genomic_DNA"/>
</dbReference>
<reference evidence="7 8" key="1">
    <citation type="journal article" date="2015" name="Genome Announc.">
        <title>Complete Genome Sequence of Corynebacterium kutscheri DSM 20755, a Corynebacterial Type Strain with Remarkably Low G+C Content of Chromosomal DNA.</title>
        <authorList>
            <person name="Ruckert C."/>
            <person name="Albersmeier A."/>
            <person name="Winkler A."/>
            <person name="Tauch A."/>
        </authorList>
    </citation>
    <scope>NUCLEOTIDE SEQUENCE [LARGE SCALE GENOMIC DNA]</scope>
    <source>
        <strain evidence="7 8">DSM 20755</strain>
    </source>
</reference>
<dbReference type="Proteomes" id="UP000033457">
    <property type="component" value="Chromosome"/>
</dbReference>
<dbReference type="SUPFAM" id="SSF46785">
    <property type="entry name" value="Winged helix' DNA-binding domain"/>
    <property type="match status" value="1"/>
</dbReference>
<dbReference type="Pfam" id="PF00455">
    <property type="entry name" value="DeoRC"/>
    <property type="match status" value="1"/>
</dbReference>
<dbReference type="SMART" id="SM00420">
    <property type="entry name" value="HTH_DEOR"/>
    <property type="match status" value="1"/>
</dbReference>
<evidence type="ECO:0000256" key="5">
    <source>
        <dbReference type="ARBA" id="ARBA00024937"/>
    </source>
</evidence>
<dbReference type="OrthoDB" id="7688673at2"/>
<dbReference type="PROSITE" id="PS51000">
    <property type="entry name" value="HTH_DEOR_2"/>
    <property type="match status" value="1"/>
</dbReference>
<dbReference type="Gene3D" id="1.10.10.10">
    <property type="entry name" value="Winged helix-like DNA-binding domain superfamily/Winged helix DNA-binding domain"/>
    <property type="match status" value="1"/>
</dbReference>
<protein>
    <recommendedName>
        <fullName evidence="1">Lactose phosphotransferase system repressor</fullName>
    </recommendedName>
</protein>
<dbReference type="PRINTS" id="PR00037">
    <property type="entry name" value="HTHLACR"/>
</dbReference>
<dbReference type="KEGG" id="cku:UL82_06145"/>
<name>A0A0F6R0P1_9CORY</name>
<evidence type="ECO:0000256" key="2">
    <source>
        <dbReference type="ARBA" id="ARBA00022491"/>
    </source>
</evidence>
<dbReference type="InterPro" id="IPR014036">
    <property type="entry name" value="DeoR-like_C"/>
</dbReference>
<dbReference type="PANTHER" id="PTHR30363">
    <property type="entry name" value="HTH-TYPE TRANSCRIPTIONAL REGULATOR SRLR-RELATED"/>
    <property type="match status" value="1"/>
</dbReference>
<dbReference type="Pfam" id="PF08220">
    <property type="entry name" value="HTH_DeoR"/>
    <property type="match status" value="1"/>
</dbReference>
<comment type="function">
    <text evidence="5">Repressor of the lactose catabolism operon. Galactose-6-phosphate is the inducer.</text>
</comment>
<dbReference type="RefSeq" id="WP_046439662.1">
    <property type="nucleotide sequence ID" value="NZ_CP011312.1"/>
</dbReference>
<evidence type="ECO:0000256" key="1">
    <source>
        <dbReference type="ARBA" id="ARBA00021390"/>
    </source>
</evidence>
<dbReference type="PANTHER" id="PTHR30363:SF4">
    <property type="entry name" value="GLYCEROL-3-PHOSPHATE REGULON REPRESSOR"/>
    <property type="match status" value="1"/>
</dbReference>
<dbReference type="InterPro" id="IPR050313">
    <property type="entry name" value="Carb_Metab_HTH_regulators"/>
</dbReference>
<dbReference type="GO" id="GO:0003700">
    <property type="term" value="F:DNA-binding transcription factor activity"/>
    <property type="evidence" value="ECO:0007669"/>
    <property type="project" value="InterPro"/>
</dbReference>
<dbReference type="HOGENOM" id="CLU_060699_1_4_11"/>
<organism evidence="7 8">
    <name type="scientific">Corynebacterium kutscheri</name>
    <dbReference type="NCBI Taxonomy" id="35755"/>
    <lineage>
        <taxon>Bacteria</taxon>
        <taxon>Bacillati</taxon>
        <taxon>Actinomycetota</taxon>
        <taxon>Actinomycetes</taxon>
        <taxon>Mycobacteriales</taxon>
        <taxon>Corynebacteriaceae</taxon>
        <taxon>Corynebacterium</taxon>
    </lineage>
</organism>
<evidence type="ECO:0000256" key="3">
    <source>
        <dbReference type="ARBA" id="ARBA00023015"/>
    </source>
</evidence>
<keyword evidence="2" id="KW-0678">Repressor</keyword>
<keyword evidence="4" id="KW-0804">Transcription</keyword>
<keyword evidence="8" id="KW-1185">Reference proteome</keyword>
<evidence type="ECO:0000313" key="7">
    <source>
        <dbReference type="EMBL" id="AKE41395.1"/>
    </source>
</evidence>
<accession>A0A0F6R0P1</accession>
<dbReference type="STRING" id="35755.UL82_06145"/>
<keyword evidence="3" id="KW-0805">Transcription regulation</keyword>
<feature type="domain" description="HTH deoR-type" evidence="6">
    <location>
        <begin position="7"/>
        <end position="62"/>
    </location>
</feature>
<dbReference type="InterPro" id="IPR036390">
    <property type="entry name" value="WH_DNA-bd_sf"/>
</dbReference>
<dbReference type="AlphaFoldDB" id="A0A0F6R0P1"/>
<dbReference type="InterPro" id="IPR037171">
    <property type="entry name" value="NagB/RpiA_transferase-like"/>
</dbReference>
<sequence>MATLAEVSDRQTTIVAITEQLGRCSVAHLAQQFDVTPETIRRDLKQLETQGLLRRVHGGAIIGGGTSPSDLLAVDEVNDLPIHQSQRRKQAIAQAALELIPSPCASIFIDAGSTTEAFANTLARHYVGQSWVVVTNSPNIARSLATAGVPSVSIVGGIVKARTQAIVGPQATEALKNLRADIAFLGTTGLSIDRGLTTSDPREADMKTAMLHQSNISVALCDSTKIGKDSVETFAALNDLNFIVTDKNISQSNIDSLRNFDPELVIP</sequence>
<evidence type="ECO:0000256" key="4">
    <source>
        <dbReference type="ARBA" id="ARBA00023163"/>
    </source>
</evidence>
<evidence type="ECO:0000313" key="8">
    <source>
        <dbReference type="Proteomes" id="UP000033457"/>
    </source>
</evidence>
<dbReference type="Gene3D" id="3.40.50.1360">
    <property type="match status" value="1"/>
</dbReference>
<dbReference type="InterPro" id="IPR036388">
    <property type="entry name" value="WH-like_DNA-bd_sf"/>
</dbReference>
<gene>
    <name evidence="7" type="ORF">UL82_06145</name>
</gene>
<dbReference type="SUPFAM" id="SSF100950">
    <property type="entry name" value="NagB/RpiA/CoA transferase-like"/>
    <property type="match status" value="1"/>
</dbReference>
<proteinExistence type="predicted"/>
<dbReference type="InterPro" id="IPR001034">
    <property type="entry name" value="DeoR_HTH"/>
</dbReference>